<dbReference type="PANTHER" id="PTHR43727">
    <property type="entry name" value="DIAMINOPIMELATE DECARBOXYLASE"/>
    <property type="match status" value="1"/>
</dbReference>
<comment type="cofactor">
    <cofactor evidence="1">
        <name>pyridoxal 5'-phosphate</name>
        <dbReference type="ChEBI" id="CHEBI:597326"/>
    </cofactor>
</comment>
<dbReference type="PANTHER" id="PTHR43727:SF1">
    <property type="entry name" value="CARBOXYNORSPERMIDINE_CARBOXYSPERMIDINE DECARBOXYLASE"/>
    <property type="match status" value="1"/>
</dbReference>
<dbReference type="Pfam" id="PF00278">
    <property type="entry name" value="Orn_DAP_Arg_deC"/>
    <property type="match status" value="1"/>
</dbReference>
<organism evidence="4">
    <name type="scientific">termite gut metagenome</name>
    <dbReference type="NCBI Taxonomy" id="433724"/>
    <lineage>
        <taxon>unclassified sequences</taxon>
        <taxon>metagenomes</taxon>
        <taxon>organismal metagenomes</taxon>
    </lineage>
</organism>
<feature type="domain" description="Orn/DAP/Arg decarboxylase 2 C-terminal" evidence="3">
    <location>
        <begin position="30"/>
        <end position="117"/>
    </location>
</feature>
<feature type="non-terminal residue" evidence="4">
    <location>
        <position position="1"/>
    </location>
</feature>
<sequence>HLITLLQELKKRYPHLHIILEPGSAFTWETGVLASEVIDIVEDGGIKTAILNVSFTCHMPDCLEMPYQPAVRGARSDSNGPYAYRLGGNSCLSGDYMGMWSFDRELQPCERIIFEDMIHYTTVKTTMFNFVPHPAIALWTKEGKAKIYREFTYKDYRERMG</sequence>
<comment type="caution">
    <text evidence="4">The sequence shown here is derived from an EMBL/GenBank/DDBJ whole genome shotgun (WGS) entry which is preliminary data.</text>
</comment>
<dbReference type="InterPro" id="IPR022643">
    <property type="entry name" value="De-COase2_C"/>
</dbReference>
<evidence type="ECO:0000256" key="2">
    <source>
        <dbReference type="ARBA" id="ARBA00022898"/>
    </source>
</evidence>
<evidence type="ECO:0000259" key="3">
    <source>
        <dbReference type="Pfam" id="PF00278"/>
    </source>
</evidence>
<proteinExistence type="predicted"/>
<protein>
    <submittedName>
        <fullName evidence="4">Carboxynorspermidine/carboxyspermidine decarboxylase</fullName>
        <ecNumber evidence="4">4.1.1.96</ecNumber>
    </submittedName>
</protein>
<gene>
    <name evidence="4" type="ORF">EZS27_044214</name>
</gene>
<reference evidence="4" key="1">
    <citation type="submission" date="2019-03" db="EMBL/GenBank/DDBJ databases">
        <title>Single cell metagenomics reveals metabolic interactions within the superorganism composed of flagellate Streblomastix strix and complex community of Bacteroidetes bacteria on its surface.</title>
        <authorList>
            <person name="Treitli S.C."/>
            <person name="Kolisko M."/>
            <person name="Husnik F."/>
            <person name="Keeling P."/>
            <person name="Hampl V."/>
        </authorList>
    </citation>
    <scope>NUCLEOTIDE SEQUENCE</scope>
    <source>
        <strain evidence="4">STM</strain>
    </source>
</reference>
<dbReference type="Gene3D" id="2.40.37.10">
    <property type="entry name" value="Lyase, Ornithine Decarboxylase, Chain A, domain 1"/>
    <property type="match status" value="1"/>
</dbReference>
<dbReference type="EC" id="4.1.1.96" evidence="4"/>
<dbReference type="EMBL" id="SNRY01011749">
    <property type="protein sequence ID" value="KAA6304142.1"/>
    <property type="molecule type" value="Genomic_DNA"/>
</dbReference>
<dbReference type="SUPFAM" id="SSF50621">
    <property type="entry name" value="Alanine racemase C-terminal domain-like"/>
    <property type="match status" value="1"/>
</dbReference>
<name>A0A5J4P4I3_9ZZZZ</name>
<dbReference type="InterPro" id="IPR009006">
    <property type="entry name" value="Ala_racemase/Decarboxylase_C"/>
</dbReference>
<dbReference type="AlphaFoldDB" id="A0A5J4P4I3"/>
<dbReference type="GO" id="GO:0009089">
    <property type="term" value="P:lysine biosynthetic process via diaminopimelate"/>
    <property type="evidence" value="ECO:0007669"/>
    <property type="project" value="TreeGrafter"/>
</dbReference>
<evidence type="ECO:0000256" key="1">
    <source>
        <dbReference type="ARBA" id="ARBA00001933"/>
    </source>
</evidence>
<keyword evidence="4" id="KW-0456">Lyase</keyword>
<keyword evidence="2" id="KW-0663">Pyridoxal phosphate</keyword>
<accession>A0A5J4P4I3</accession>
<evidence type="ECO:0000313" key="4">
    <source>
        <dbReference type="EMBL" id="KAA6304142.1"/>
    </source>
</evidence>
<dbReference type="GO" id="GO:0008836">
    <property type="term" value="F:diaminopimelate decarboxylase activity"/>
    <property type="evidence" value="ECO:0007669"/>
    <property type="project" value="TreeGrafter"/>
</dbReference>